<feature type="region of interest" description="Disordered" evidence="1">
    <location>
        <begin position="69"/>
        <end position="95"/>
    </location>
</feature>
<reference evidence="2" key="1">
    <citation type="submission" date="2019-12" db="EMBL/GenBank/DDBJ databases">
        <title>An insight into the sialome of adult female Ixodes ricinus ticks feeding for 6 days.</title>
        <authorList>
            <person name="Perner J."/>
            <person name="Ribeiro J.M.C."/>
        </authorList>
    </citation>
    <scope>NUCLEOTIDE SEQUENCE</scope>
    <source>
        <strain evidence="2">Semi-engorged</strain>
        <tissue evidence="2">Salivary glands</tissue>
    </source>
</reference>
<name>A0A6B0U421_IXORI</name>
<dbReference type="EMBL" id="GIFC01005136">
    <property type="protein sequence ID" value="MXU87219.1"/>
    <property type="molecule type" value="Transcribed_RNA"/>
</dbReference>
<sequence length="95" mass="10642">MPFTSQMKSWTRVWLRRVLLRKSTLGLEPRLWCSFCSCSSQERGRQPAVPFFTAMCTSTALAWACWPCSSSQRGLSGRSRTSGRKSTASSEVAMV</sequence>
<evidence type="ECO:0000313" key="2">
    <source>
        <dbReference type="EMBL" id="MXU87219.1"/>
    </source>
</evidence>
<evidence type="ECO:0000256" key="1">
    <source>
        <dbReference type="SAM" id="MobiDB-lite"/>
    </source>
</evidence>
<protein>
    <submittedName>
        <fullName evidence="2">Uncharacterized protein</fullName>
    </submittedName>
</protein>
<proteinExistence type="predicted"/>
<dbReference type="AlphaFoldDB" id="A0A6B0U421"/>
<accession>A0A6B0U421</accession>
<organism evidence="2">
    <name type="scientific">Ixodes ricinus</name>
    <name type="common">Common tick</name>
    <name type="synonym">Acarus ricinus</name>
    <dbReference type="NCBI Taxonomy" id="34613"/>
    <lineage>
        <taxon>Eukaryota</taxon>
        <taxon>Metazoa</taxon>
        <taxon>Ecdysozoa</taxon>
        <taxon>Arthropoda</taxon>
        <taxon>Chelicerata</taxon>
        <taxon>Arachnida</taxon>
        <taxon>Acari</taxon>
        <taxon>Parasitiformes</taxon>
        <taxon>Ixodida</taxon>
        <taxon>Ixodoidea</taxon>
        <taxon>Ixodidae</taxon>
        <taxon>Ixodinae</taxon>
        <taxon>Ixodes</taxon>
    </lineage>
</organism>